<dbReference type="InterPro" id="IPR037069">
    <property type="entry name" value="AcylCoA_DH/ox_N_sf"/>
</dbReference>
<gene>
    <name evidence="10" type="ORF">EYC87_10710</name>
</gene>
<evidence type="ECO:0000256" key="3">
    <source>
        <dbReference type="ARBA" id="ARBA00022630"/>
    </source>
</evidence>
<keyword evidence="5 6" id="KW-0560">Oxidoreductase</keyword>
<dbReference type="InterPro" id="IPR046373">
    <property type="entry name" value="Acyl-CoA_Oxase/DH_mid-dom_sf"/>
</dbReference>
<dbReference type="SUPFAM" id="SSF47203">
    <property type="entry name" value="Acyl-CoA dehydrogenase C-terminal domain-like"/>
    <property type="match status" value="1"/>
</dbReference>
<evidence type="ECO:0000256" key="2">
    <source>
        <dbReference type="ARBA" id="ARBA00009347"/>
    </source>
</evidence>
<dbReference type="Gene3D" id="2.40.110.10">
    <property type="entry name" value="Butyryl-CoA Dehydrogenase, subunit A, domain 2"/>
    <property type="match status" value="1"/>
</dbReference>
<keyword evidence="3 6" id="KW-0285">Flavoprotein</keyword>
<organism evidence="10 11">
    <name type="scientific">Candidatus Seongchinamella marina</name>
    <dbReference type="NCBI Taxonomy" id="2518990"/>
    <lineage>
        <taxon>Bacteria</taxon>
        <taxon>Pseudomonadati</taxon>
        <taxon>Pseudomonadota</taxon>
        <taxon>Gammaproteobacteria</taxon>
        <taxon>Cellvibrionales</taxon>
        <taxon>Halieaceae</taxon>
        <taxon>Seongchinamella</taxon>
    </lineage>
</organism>
<dbReference type="PANTHER" id="PTHR43292:SF3">
    <property type="entry name" value="ACYL-COA DEHYDROGENASE FADE29"/>
    <property type="match status" value="1"/>
</dbReference>
<comment type="cofactor">
    <cofactor evidence="1 6">
        <name>FAD</name>
        <dbReference type="ChEBI" id="CHEBI:57692"/>
    </cofactor>
</comment>
<dbReference type="InterPro" id="IPR009075">
    <property type="entry name" value="AcylCo_DH/oxidase_C"/>
</dbReference>
<dbReference type="Pfam" id="PF02771">
    <property type="entry name" value="Acyl-CoA_dh_N"/>
    <property type="match status" value="1"/>
</dbReference>
<accession>A0ABT3SVN6</accession>
<dbReference type="PANTHER" id="PTHR43292">
    <property type="entry name" value="ACYL-COA DEHYDROGENASE"/>
    <property type="match status" value="1"/>
</dbReference>
<keyword evidence="11" id="KW-1185">Reference proteome</keyword>
<feature type="domain" description="Acyl-CoA dehydrogenase/oxidase N-terminal" evidence="9">
    <location>
        <begin position="6"/>
        <end position="122"/>
    </location>
</feature>
<dbReference type="RefSeq" id="WP_279252867.1">
    <property type="nucleotide sequence ID" value="NZ_SHNP01000003.1"/>
</dbReference>
<evidence type="ECO:0000256" key="1">
    <source>
        <dbReference type="ARBA" id="ARBA00001974"/>
    </source>
</evidence>
<evidence type="ECO:0000259" key="8">
    <source>
        <dbReference type="Pfam" id="PF02770"/>
    </source>
</evidence>
<comment type="caution">
    <text evidence="10">The sequence shown here is derived from an EMBL/GenBank/DDBJ whole genome shotgun (WGS) entry which is preliminary data.</text>
</comment>
<evidence type="ECO:0000259" key="7">
    <source>
        <dbReference type="Pfam" id="PF00441"/>
    </source>
</evidence>
<name>A0ABT3SVN6_9GAMM</name>
<evidence type="ECO:0000256" key="4">
    <source>
        <dbReference type="ARBA" id="ARBA00022827"/>
    </source>
</evidence>
<dbReference type="Proteomes" id="UP001143307">
    <property type="component" value="Unassembled WGS sequence"/>
</dbReference>
<feature type="domain" description="Acyl-CoA oxidase/dehydrogenase middle" evidence="8">
    <location>
        <begin position="126"/>
        <end position="214"/>
    </location>
</feature>
<dbReference type="Pfam" id="PF02770">
    <property type="entry name" value="Acyl-CoA_dh_M"/>
    <property type="match status" value="1"/>
</dbReference>
<dbReference type="EMBL" id="SHNP01000003">
    <property type="protein sequence ID" value="MCX2974052.1"/>
    <property type="molecule type" value="Genomic_DNA"/>
</dbReference>
<dbReference type="InterPro" id="IPR009100">
    <property type="entry name" value="AcylCoA_DH/oxidase_NM_dom_sf"/>
</dbReference>
<dbReference type="InterPro" id="IPR052161">
    <property type="entry name" value="Mycobact_Acyl-CoA_DH"/>
</dbReference>
<evidence type="ECO:0000313" key="11">
    <source>
        <dbReference type="Proteomes" id="UP001143307"/>
    </source>
</evidence>
<evidence type="ECO:0000259" key="9">
    <source>
        <dbReference type="Pfam" id="PF02771"/>
    </source>
</evidence>
<protein>
    <submittedName>
        <fullName evidence="10">Acyl-CoA dehydrogenase</fullName>
    </submittedName>
</protein>
<comment type="similarity">
    <text evidence="2 6">Belongs to the acyl-CoA dehydrogenase family.</text>
</comment>
<evidence type="ECO:0000256" key="6">
    <source>
        <dbReference type="RuleBase" id="RU362125"/>
    </source>
</evidence>
<dbReference type="InterPro" id="IPR036250">
    <property type="entry name" value="AcylCo_DH-like_C"/>
</dbReference>
<dbReference type="Gene3D" id="1.20.140.10">
    <property type="entry name" value="Butyryl-CoA Dehydrogenase, subunit A, domain 3"/>
    <property type="match status" value="1"/>
</dbReference>
<evidence type="ECO:0000313" key="10">
    <source>
        <dbReference type="EMBL" id="MCX2974052.1"/>
    </source>
</evidence>
<dbReference type="InterPro" id="IPR013786">
    <property type="entry name" value="AcylCoA_DH/ox_N"/>
</dbReference>
<evidence type="ECO:0000256" key="5">
    <source>
        <dbReference type="ARBA" id="ARBA00023002"/>
    </source>
</evidence>
<dbReference type="InterPro" id="IPR006091">
    <property type="entry name" value="Acyl-CoA_Oxase/DH_mid-dom"/>
</dbReference>
<dbReference type="Pfam" id="PF00441">
    <property type="entry name" value="Acyl-CoA_dh_1"/>
    <property type="match status" value="1"/>
</dbReference>
<proteinExistence type="inferred from homology"/>
<dbReference type="SUPFAM" id="SSF56645">
    <property type="entry name" value="Acyl-CoA dehydrogenase NM domain-like"/>
    <property type="match status" value="1"/>
</dbReference>
<reference evidence="10" key="1">
    <citation type="submission" date="2019-02" db="EMBL/GenBank/DDBJ databases">
        <authorList>
            <person name="Li S.-H."/>
        </authorList>
    </citation>
    <scope>NUCLEOTIDE SEQUENCE</scope>
    <source>
        <strain evidence="10">IMCC8485</strain>
    </source>
</reference>
<dbReference type="Gene3D" id="1.10.540.10">
    <property type="entry name" value="Acyl-CoA dehydrogenase/oxidase, N-terminal domain"/>
    <property type="match status" value="1"/>
</dbReference>
<feature type="domain" description="Acyl-CoA dehydrogenase/oxidase C-terminal" evidence="7">
    <location>
        <begin position="231"/>
        <end position="385"/>
    </location>
</feature>
<keyword evidence="4 6" id="KW-0274">FAD</keyword>
<sequence>MNIELTTEQKALQQQVREYMKTIMTPELIEEMKVDDLKEGGGPEFRKQYARMGADGWIGLSWSKALGGKELSHVEQYIFTDEVIRSGFAYPFLTTEAVAPVIAANAIEEVQQEVVGGVKRGEVTIAIGYSEPNAGTDLASLRTKAERDGDDWVINGQKMWTSNAHYADYVWLAARTDPDADKKHKGLTMFLVPTSSEGFSCTAVSTLGVRTNATFYENVRIPDKYRVGDVNGGWKLITSQLNVERLSLFTHGQVDSLYQGAAQWAAQANANPEGKVIEQPWVQQNLAKVKTGLEALKIMCWKQAWSMDQGPLDMADASTAKVYGSEFFVELYRLLLEVMGTAGSIGADSPGAVLKGKIEFRWRVGSILTFGGGTNEVQRDIIAMAGLWMPRTR</sequence>